<organism evidence="4 5">
    <name type="scientific">Symbiochloris irregularis</name>
    <dbReference type="NCBI Taxonomy" id="706552"/>
    <lineage>
        <taxon>Eukaryota</taxon>
        <taxon>Viridiplantae</taxon>
        <taxon>Chlorophyta</taxon>
        <taxon>core chlorophytes</taxon>
        <taxon>Trebouxiophyceae</taxon>
        <taxon>Trebouxiales</taxon>
        <taxon>Trebouxiaceae</taxon>
        <taxon>Symbiochloris</taxon>
    </lineage>
</organism>
<evidence type="ECO:0000313" key="4">
    <source>
        <dbReference type="EMBL" id="KAK9795516.1"/>
    </source>
</evidence>
<dbReference type="Gene3D" id="3.30.1200.10">
    <property type="entry name" value="YggU-like"/>
    <property type="match status" value="1"/>
</dbReference>
<gene>
    <name evidence="4" type="ORF">WJX73_003528</name>
</gene>
<dbReference type="PANTHER" id="PTHR47525">
    <property type="entry name" value="OS07G0295200 PROTEIN"/>
    <property type="match status" value="1"/>
</dbReference>
<dbReference type="SUPFAM" id="SSF69786">
    <property type="entry name" value="YggU-like"/>
    <property type="match status" value="1"/>
</dbReference>
<dbReference type="Proteomes" id="UP001465755">
    <property type="component" value="Unassembled WGS sequence"/>
</dbReference>
<comment type="caution">
    <text evidence="4">The sequence shown here is derived from an EMBL/GenBank/DDBJ whole genome shotgun (WGS) entry which is preliminary data.</text>
</comment>
<protein>
    <recommendedName>
        <fullName evidence="3">STEEP1 domain-containing protein</fullName>
    </recommendedName>
</protein>
<feature type="compositionally biased region" description="Polar residues" evidence="2">
    <location>
        <begin position="1"/>
        <end position="12"/>
    </location>
</feature>
<dbReference type="AlphaFoldDB" id="A0AAW1NTS3"/>
<evidence type="ECO:0000256" key="1">
    <source>
        <dbReference type="ARBA" id="ARBA00010364"/>
    </source>
</evidence>
<evidence type="ECO:0000313" key="5">
    <source>
        <dbReference type="Proteomes" id="UP001465755"/>
    </source>
</evidence>
<evidence type="ECO:0000256" key="2">
    <source>
        <dbReference type="SAM" id="MobiDB-lite"/>
    </source>
</evidence>
<sequence length="229" mass="25279">MGPRRTTLTFSSDDAPAQPSGDRQIHVYYCKYSGKHALTTDCDLGGAPRRRTDSSRVIDTEKFTVRLYTTDGGVKVLQRRDGRFEKQYRQLVGKLPVAYRAQPEARFLYIFDGALTAYSPEDREGGGAAPVPPCILAVGQNTTQVALDIDDRSNQLKLVKISADYVRVQMSISIASDGAGEELLEFFRALLGMRMADLSLKRGEGTRQKLLLLRGISPAAVFDKMQAAL</sequence>
<name>A0AAW1NTS3_9CHLO</name>
<feature type="domain" description="STEEP1" evidence="3">
    <location>
        <begin position="21"/>
        <end position="119"/>
    </location>
</feature>
<comment type="similarity">
    <text evidence="1">Belongs to the UPF0235 family.</text>
</comment>
<keyword evidence="5" id="KW-1185">Reference proteome</keyword>
<dbReference type="InterPro" id="IPR003746">
    <property type="entry name" value="DUF167"/>
</dbReference>
<proteinExistence type="inferred from homology"/>
<reference evidence="4 5" key="1">
    <citation type="journal article" date="2024" name="Nat. Commun.">
        <title>Phylogenomics reveals the evolutionary origins of lichenization in chlorophyte algae.</title>
        <authorList>
            <person name="Puginier C."/>
            <person name="Libourel C."/>
            <person name="Otte J."/>
            <person name="Skaloud P."/>
            <person name="Haon M."/>
            <person name="Grisel S."/>
            <person name="Petersen M."/>
            <person name="Berrin J.G."/>
            <person name="Delaux P.M."/>
            <person name="Dal Grande F."/>
            <person name="Keller J."/>
        </authorList>
    </citation>
    <scope>NUCLEOTIDE SEQUENCE [LARGE SCALE GENOMIC DNA]</scope>
    <source>
        <strain evidence="4 5">SAG 2036</strain>
    </source>
</reference>
<dbReference type="SMART" id="SM01152">
    <property type="entry name" value="DUF167"/>
    <property type="match status" value="1"/>
</dbReference>
<accession>A0AAW1NTS3</accession>
<dbReference type="InterPro" id="IPR053323">
    <property type="entry name" value="UPF0235"/>
</dbReference>
<dbReference type="Pfam" id="PF25809">
    <property type="entry name" value="STEEP1"/>
    <property type="match status" value="1"/>
</dbReference>
<dbReference type="EMBL" id="JALJOQ010000128">
    <property type="protein sequence ID" value="KAK9795516.1"/>
    <property type="molecule type" value="Genomic_DNA"/>
</dbReference>
<evidence type="ECO:0000259" key="3">
    <source>
        <dbReference type="Pfam" id="PF25809"/>
    </source>
</evidence>
<dbReference type="PANTHER" id="PTHR47525:SF1">
    <property type="entry name" value="OS07G0295200 PROTEIN"/>
    <property type="match status" value="1"/>
</dbReference>
<dbReference type="InterPro" id="IPR036591">
    <property type="entry name" value="YggU-like_sf"/>
</dbReference>
<feature type="region of interest" description="Disordered" evidence="2">
    <location>
        <begin position="1"/>
        <end position="21"/>
    </location>
</feature>
<dbReference type="InterPro" id="IPR057965">
    <property type="entry name" value="STEEP1_dom"/>
</dbReference>